<evidence type="ECO:0000256" key="1">
    <source>
        <dbReference type="SAM" id="Phobius"/>
    </source>
</evidence>
<reference evidence="2 3" key="1">
    <citation type="submission" date="2008-10" db="EMBL/GenBank/DDBJ databases">
        <title>Draft genome sequence of Bacteroides dorei (DSM 17855).</title>
        <authorList>
            <person name="Sudarsanam P."/>
            <person name="Ley R."/>
            <person name="Guruge J."/>
            <person name="Turnbaugh P.J."/>
            <person name="Mahowald M."/>
            <person name="Liep D."/>
            <person name="Gordon J."/>
        </authorList>
    </citation>
    <scope>NUCLEOTIDE SEQUENCE [LARGE SCALE GENOMIC DNA]</scope>
    <source>
        <strain evidence="2 3">DSM 17855</strain>
    </source>
</reference>
<evidence type="ECO:0000313" key="2">
    <source>
        <dbReference type="EMBL" id="EEB27405.1"/>
    </source>
</evidence>
<keyword evidence="1" id="KW-0472">Membrane</keyword>
<organism evidence="2 3">
    <name type="scientific">Phocaeicola dorei DSM 17855</name>
    <dbReference type="NCBI Taxonomy" id="483217"/>
    <lineage>
        <taxon>Bacteria</taxon>
        <taxon>Pseudomonadati</taxon>
        <taxon>Bacteroidota</taxon>
        <taxon>Bacteroidia</taxon>
        <taxon>Bacteroidales</taxon>
        <taxon>Bacteroidaceae</taxon>
        <taxon>Phocaeicola</taxon>
    </lineage>
</organism>
<sequence>MWSHLYNLLSGAVRFFSDSPRWITISYLLFLLLHLVFAGR</sequence>
<dbReference type="EMBL" id="ABWZ01000002">
    <property type="protein sequence ID" value="EEB27405.1"/>
    <property type="molecule type" value="Genomic_DNA"/>
</dbReference>
<keyword evidence="1" id="KW-0812">Transmembrane</keyword>
<name>B6VS24_9BACT</name>
<dbReference type="AlphaFoldDB" id="B6VS24"/>
<gene>
    <name evidence="2" type="ORF">BACDOR_00073</name>
</gene>
<reference evidence="2 3" key="2">
    <citation type="submission" date="2008-10" db="EMBL/GenBank/DDBJ databases">
        <authorList>
            <person name="Fulton L."/>
            <person name="Clifton S."/>
            <person name="Fulton B."/>
            <person name="Xu J."/>
            <person name="Minx P."/>
            <person name="Pepin K.H."/>
            <person name="Johnson M."/>
            <person name="Thiruvilangam P."/>
            <person name="Bhonagiri V."/>
            <person name="Nash W.E."/>
            <person name="Mardis E.R."/>
            <person name="Wilson R.K."/>
        </authorList>
    </citation>
    <scope>NUCLEOTIDE SEQUENCE [LARGE SCALE GENOMIC DNA]</scope>
    <source>
        <strain evidence="2 3">DSM 17855</strain>
    </source>
</reference>
<keyword evidence="1" id="KW-1133">Transmembrane helix</keyword>
<accession>B6VS24</accession>
<protein>
    <submittedName>
        <fullName evidence="2">Uncharacterized protein</fullName>
    </submittedName>
</protein>
<evidence type="ECO:0000313" key="3">
    <source>
        <dbReference type="Proteomes" id="UP000004849"/>
    </source>
</evidence>
<proteinExistence type="predicted"/>
<dbReference type="Proteomes" id="UP000004849">
    <property type="component" value="Unassembled WGS sequence"/>
</dbReference>
<feature type="transmembrane region" description="Helical" evidence="1">
    <location>
        <begin position="20"/>
        <end position="38"/>
    </location>
</feature>
<dbReference type="HOGENOM" id="CLU_3284781_0_0_10"/>